<evidence type="ECO:0000256" key="3">
    <source>
        <dbReference type="ARBA" id="ARBA00022989"/>
    </source>
</evidence>
<evidence type="ECO:0000256" key="1">
    <source>
        <dbReference type="ARBA" id="ARBA00004141"/>
    </source>
</evidence>
<sequence>MKFDDVLLKLGEFGPYQKRLYFLLCIPAISVGCYMLNLVIILETPNHRCKIPGYDNDTYAIQSPYHEALVNQTIPLNPKDRRQPYEKCHYYRESNQTGTMEWIKCTQWVYDRSIVRETFTTKEDLVCDDASWTSHIKLIFYIGVLVGDIGFGLIADFIGRRKTLMAAVLLWNVSGFALSWAPDTISFIILEFIVAAAQHGAFMVCNVMSLELVGPNKRVLCGTLIHGFFTLGLLYQSGAAYVLKHWQWIDLAIAVPLVFYIAYYWCIQEKQTRKLVRDDFRLIPESPRWLMSKGRYDEAEKIIQKAGKVNKVQLPEKMINPSLVEREQTQMKLWHLFSTKEMFIRTTILLFNWIAVALMYFGVTMHAGNIGGNFYFNFFLNGIVEFPAILFVILTMDRIGRKRLQCIVMVFGGIATLLTIFSILFGGDDFTWLTTTLSLFGKVGSTAAFSVIYVMTLELYPTVLRNAALGGGSCIGRVGSMLAPYVAASGAMIDGDFSTALPLVIFGFVSTTAGLLVLLVPESQHRKLPESVQDGIKFYEAEEVESKPLDCNGEDKSFLMMSKLE</sequence>
<evidence type="ECO:0000256" key="4">
    <source>
        <dbReference type="ARBA" id="ARBA00023136"/>
    </source>
</evidence>
<dbReference type="PROSITE" id="PS51257">
    <property type="entry name" value="PROKAR_LIPOPROTEIN"/>
    <property type="match status" value="1"/>
</dbReference>
<dbReference type="GO" id="GO:0016020">
    <property type="term" value="C:membrane"/>
    <property type="evidence" value="ECO:0007669"/>
    <property type="project" value="UniProtKB-SubCell"/>
</dbReference>
<dbReference type="Proteomes" id="UP000005408">
    <property type="component" value="Unassembled WGS sequence"/>
</dbReference>
<dbReference type="InterPro" id="IPR005828">
    <property type="entry name" value="MFS_sugar_transport-like"/>
</dbReference>
<dbReference type="EnsemblMetazoa" id="G4126.11">
    <property type="protein sequence ID" value="G4126.11:cds"/>
    <property type="gene ID" value="G4126"/>
</dbReference>
<feature type="transmembrane region" description="Helical" evidence="5">
    <location>
        <begin position="219"/>
        <end position="242"/>
    </location>
</feature>
<dbReference type="PANTHER" id="PTHR24064">
    <property type="entry name" value="SOLUTE CARRIER FAMILY 22 MEMBER"/>
    <property type="match status" value="1"/>
</dbReference>
<dbReference type="CDD" id="cd17317">
    <property type="entry name" value="MFS_SLC22"/>
    <property type="match status" value="1"/>
</dbReference>
<evidence type="ECO:0000256" key="2">
    <source>
        <dbReference type="ARBA" id="ARBA00022692"/>
    </source>
</evidence>
<dbReference type="Gene3D" id="1.20.1250.20">
    <property type="entry name" value="MFS general substrate transporter like domains"/>
    <property type="match status" value="1"/>
</dbReference>
<comment type="subcellular location">
    <subcellularLocation>
        <location evidence="1">Membrane</location>
        <topology evidence="1">Multi-pass membrane protein</topology>
    </subcellularLocation>
</comment>
<feature type="transmembrane region" description="Helical" evidence="5">
    <location>
        <begin position="432"/>
        <end position="455"/>
    </location>
</feature>
<keyword evidence="3 5" id="KW-1133">Transmembrane helix</keyword>
<feature type="transmembrane region" description="Helical" evidence="5">
    <location>
        <begin position="467"/>
        <end position="488"/>
    </location>
</feature>
<protein>
    <recommendedName>
        <fullName evidence="6">Major facilitator superfamily (MFS) profile domain-containing protein</fullName>
    </recommendedName>
</protein>
<dbReference type="GO" id="GO:0022857">
    <property type="term" value="F:transmembrane transporter activity"/>
    <property type="evidence" value="ECO:0007669"/>
    <property type="project" value="InterPro"/>
</dbReference>
<dbReference type="InterPro" id="IPR036259">
    <property type="entry name" value="MFS_trans_sf"/>
</dbReference>
<name>A0A8W8MVN3_MAGGI</name>
<dbReference type="InterPro" id="IPR020846">
    <property type="entry name" value="MFS_dom"/>
</dbReference>
<keyword evidence="8" id="KW-1185">Reference proteome</keyword>
<evidence type="ECO:0000313" key="7">
    <source>
        <dbReference type="EnsemblMetazoa" id="G4126.11:cds"/>
    </source>
</evidence>
<proteinExistence type="predicted"/>
<feature type="transmembrane region" description="Helical" evidence="5">
    <location>
        <begin position="500"/>
        <end position="520"/>
    </location>
</feature>
<feature type="transmembrane region" description="Helical" evidence="5">
    <location>
        <begin position="248"/>
        <end position="267"/>
    </location>
</feature>
<evidence type="ECO:0000259" key="6">
    <source>
        <dbReference type="PROSITE" id="PS50850"/>
    </source>
</evidence>
<feature type="transmembrane region" description="Helical" evidence="5">
    <location>
        <begin position="342"/>
        <end position="362"/>
    </location>
</feature>
<dbReference type="PROSITE" id="PS50850">
    <property type="entry name" value="MFS"/>
    <property type="match status" value="1"/>
</dbReference>
<feature type="domain" description="Major facilitator superfamily (MFS) profile" evidence="6">
    <location>
        <begin position="97"/>
        <end position="525"/>
    </location>
</feature>
<feature type="transmembrane region" description="Helical" evidence="5">
    <location>
        <begin position="20"/>
        <end position="42"/>
    </location>
</feature>
<feature type="transmembrane region" description="Helical" evidence="5">
    <location>
        <begin position="374"/>
        <end position="394"/>
    </location>
</feature>
<feature type="transmembrane region" description="Helical" evidence="5">
    <location>
        <begin position="138"/>
        <end position="157"/>
    </location>
</feature>
<organism evidence="7 8">
    <name type="scientific">Magallana gigas</name>
    <name type="common">Pacific oyster</name>
    <name type="synonym">Crassostrea gigas</name>
    <dbReference type="NCBI Taxonomy" id="29159"/>
    <lineage>
        <taxon>Eukaryota</taxon>
        <taxon>Metazoa</taxon>
        <taxon>Spiralia</taxon>
        <taxon>Lophotrochozoa</taxon>
        <taxon>Mollusca</taxon>
        <taxon>Bivalvia</taxon>
        <taxon>Autobranchia</taxon>
        <taxon>Pteriomorphia</taxon>
        <taxon>Ostreida</taxon>
        <taxon>Ostreoidea</taxon>
        <taxon>Ostreidae</taxon>
        <taxon>Magallana</taxon>
    </lineage>
</organism>
<dbReference type="Pfam" id="PF00083">
    <property type="entry name" value="Sugar_tr"/>
    <property type="match status" value="1"/>
</dbReference>
<keyword evidence="2 5" id="KW-0812">Transmembrane</keyword>
<reference evidence="7" key="1">
    <citation type="submission" date="2022-08" db="UniProtKB">
        <authorList>
            <consortium name="EnsemblMetazoa"/>
        </authorList>
    </citation>
    <scope>IDENTIFICATION</scope>
    <source>
        <strain evidence="7">05x7-T-G4-1.051#20</strain>
    </source>
</reference>
<feature type="transmembrane region" description="Helical" evidence="5">
    <location>
        <begin position="406"/>
        <end position="426"/>
    </location>
</feature>
<dbReference type="AlphaFoldDB" id="A0A8W8MVN3"/>
<evidence type="ECO:0000256" key="5">
    <source>
        <dbReference type="SAM" id="Phobius"/>
    </source>
</evidence>
<accession>A0A8W8MVN3</accession>
<evidence type="ECO:0000313" key="8">
    <source>
        <dbReference type="Proteomes" id="UP000005408"/>
    </source>
</evidence>
<keyword evidence="4 5" id="KW-0472">Membrane</keyword>
<dbReference type="SUPFAM" id="SSF103473">
    <property type="entry name" value="MFS general substrate transporter"/>
    <property type="match status" value="1"/>
</dbReference>